<dbReference type="GO" id="GO:0004190">
    <property type="term" value="F:aspartic-type endopeptidase activity"/>
    <property type="evidence" value="ECO:0007669"/>
    <property type="project" value="UniProtKB-KW"/>
</dbReference>
<accession>A0A6P4A464</accession>
<evidence type="ECO:0000256" key="2">
    <source>
        <dbReference type="ARBA" id="ARBA00022670"/>
    </source>
</evidence>
<dbReference type="RefSeq" id="XP_015880636.4">
    <property type="nucleotide sequence ID" value="XM_016025150.4"/>
</dbReference>
<dbReference type="Pfam" id="PF14543">
    <property type="entry name" value="TAXi_N"/>
    <property type="match status" value="1"/>
</dbReference>
<dbReference type="InterPro" id="IPR021109">
    <property type="entry name" value="Peptidase_aspartic_dom_sf"/>
</dbReference>
<dbReference type="InterPro" id="IPR051708">
    <property type="entry name" value="Plant_Aspart_Prot_A1"/>
</dbReference>
<dbReference type="CDD" id="cd05476">
    <property type="entry name" value="pepsin_A_like_plant"/>
    <property type="match status" value="1"/>
</dbReference>
<dbReference type="GO" id="GO:0005576">
    <property type="term" value="C:extracellular region"/>
    <property type="evidence" value="ECO:0007669"/>
    <property type="project" value="TreeGrafter"/>
</dbReference>
<evidence type="ECO:0000256" key="4">
    <source>
        <dbReference type="ARBA" id="ARBA00022801"/>
    </source>
</evidence>
<feature type="domain" description="Peptidase A1" evidence="6">
    <location>
        <begin position="102"/>
        <end position="463"/>
    </location>
</feature>
<dbReference type="InParanoid" id="A0A6P4A464"/>
<name>A0A6P4A464_ZIZJJ</name>
<keyword evidence="3" id="KW-0064">Aspartyl protease</keyword>
<dbReference type="InterPro" id="IPR032861">
    <property type="entry name" value="TAXi_N"/>
</dbReference>
<dbReference type="SUPFAM" id="SSF50630">
    <property type="entry name" value="Acid proteases"/>
    <property type="match status" value="1"/>
</dbReference>
<proteinExistence type="inferred from homology"/>
<dbReference type="KEGG" id="zju:107416631"/>
<keyword evidence="2" id="KW-0645">Protease</keyword>
<keyword evidence="5" id="KW-0325">Glycoprotein</keyword>
<dbReference type="PANTHER" id="PTHR47967">
    <property type="entry name" value="OS07G0603500 PROTEIN-RELATED"/>
    <property type="match status" value="1"/>
</dbReference>
<dbReference type="GO" id="GO:0006508">
    <property type="term" value="P:proteolysis"/>
    <property type="evidence" value="ECO:0007669"/>
    <property type="project" value="UniProtKB-KW"/>
</dbReference>
<reference evidence="8" key="1">
    <citation type="submission" date="2025-08" db="UniProtKB">
        <authorList>
            <consortium name="RefSeq"/>
        </authorList>
    </citation>
    <scope>IDENTIFICATION</scope>
    <source>
        <tissue evidence="8">Seedling</tissue>
    </source>
</reference>
<evidence type="ECO:0000259" key="6">
    <source>
        <dbReference type="PROSITE" id="PS51767"/>
    </source>
</evidence>
<sequence length="471" mass="53057">MASIIAVLTFSFIIAVLFFSFFSTTTTTTMAKPDGLTINLTHRDSPDSPFYQPNLTTSQRTRKLILQSEARALHHHLKQYPKQHFNSNALRSKVDYQGDSVYMAQVGIGTFTSGPNSSISYFLAMDSGSDLIWTQCDTCRSPGHHCFPQRQPLFPSLRSSSYRKLVCARHPLCYPRRCIGNFCSYISRYLDNSTSAGFLASETFTFYSDSSQKEVVPNIVFGCGFDQVLRVDFGQEGNFAGYLGLGWGPHSLVRQLGSRASGRFSYCLQTMTNPRGQNTFLRFGSDIPNRPGLLSTDLEQYSGVFNDGYYVSLLGISIARSRLGIPPDYFARRPPRGGTIMDSGCAFSAIVRPAYEILERELVKYFSRLSGLTRIRPQRFFNLCYQRSRRQGFNNLPQLTFHLRGVDLVVQPQGAFYVKETSGGKDYFCLAMIPFDGVTLIGSYQQTNQRFIYDLNAEKLFIGQEDCSRNA</sequence>
<organism evidence="7 8">
    <name type="scientific">Ziziphus jujuba</name>
    <name type="common">Chinese jujube</name>
    <name type="synonym">Ziziphus sativa</name>
    <dbReference type="NCBI Taxonomy" id="326968"/>
    <lineage>
        <taxon>Eukaryota</taxon>
        <taxon>Viridiplantae</taxon>
        <taxon>Streptophyta</taxon>
        <taxon>Embryophyta</taxon>
        <taxon>Tracheophyta</taxon>
        <taxon>Spermatophyta</taxon>
        <taxon>Magnoliopsida</taxon>
        <taxon>eudicotyledons</taxon>
        <taxon>Gunneridae</taxon>
        <taxon>Pentapetalae</taxon>
        <taxon>rosids</taxon>
        <taxon>fabids</taxon>
        <taxon>Rosales</taxon>
        <taxon>Rhamnaceae</taxon>
        <taxon>Paliureae</taxon>
        <taxon>Ziziphus</taxon>
    </lineage>
</organism>
<dbReference type="Pfam" id="PF14541">
    <property type="entry name" value="TAXi_C"/>
    <property type="match status" value="1"/>
</dbReference>
<protein>
    <submittedName>
        <fullName evidence="8">Aspartic proteinase CDR1</fullName>
    </submittedName>
</protein>
<comment type="similarity">
    <text evidence="1">Belongs to the peptidase A1 family.</text>
</comment>
<keyword evidence="4" id="KW-0378">Hydrolase</keyword>
<dbReference type="InterPro" id="IPR034161">
    <property type="entry name" value="Pepsin-like_plant"/>
</dbReference>
<dbReference type="Proteomes" id="UP001652623">
    <property type="component" value="Chromosome 4"/>
</dbReference>
<dbReference type="AlphaFoldDB" id="A0A6P4A464"/>
<dbReference type="InterPro" id="IPR033121">
    <property type="entry name" value="PEPTIDASE_A1"/>
</dbReference>
<keyword evidence="7" id="KW-1185">Reference proteome</keyword>
<gene>
    <name evidence="8" type="primary">LOC107416631</name>
</gene>
<evidence type="ECO:0000313" key="7">
    <source>
        <dbReference type="Proteomes" id="UP001652623"/>
    </source>
</evidence>
<evidence type="ECO:0000256" key="1">
    <source>
        <dbReference type="ARBA" id="ARBA00007447"/>
    </source>
</evidence>
<dbReference type="PROSITE" id="PS51767">
    <property type="entry name" value="PEPTIDASE_A1"/>
    <property type="match status" value="1"/>
</dbReference>
<dbReference type="Gene3D" id="2.40.70.10">
    <property type="entry name" value="Acid Proteases"/>
    <property type="match status" value="2"/>
</dbReference>
<evidence type="ECO:0000256" key="3">
    <source>
        <dbReference type="ARBA" id="ARBA00022750"/>
    </source>
</evidence>
<evidence type="ECO:0000313" key="8">
    <source>
        <dbReference type="RefSeq" id="XP_015880636.4"/>
    </source>
</evidence>
<evidence type="ECO:0000256" key="5">
    <source>
        <dbReference type="ARBA" id="ARBA00023180"/>
    </source>
</evidence>
<dbReference type="InterPro" id="IPR032799">
    <property type="entry name" value="TAXi_C"/>
</dbReference>
<dbReference type="GeneID" id="107416631"/>
<dbReference type="PANTHER" id="PTHR47967:SF125">
    <property type="entry name" value="PEPTIDASE A1 DOMAIN-CONTAINING PROTEIN"/>
    <property type="match status" value="1"/>
</dbReference>